<dbReference type="EMBL" id="BMZI01000006">
    <property type="protein sequence ID" value="GHB26510.1"/>
    <property type="molecule type" value="Genomic_DNA"/>
</dbReference>
<name>A0ABQ3E8Z5_9GAMM</name>
<protein>
    <submittedName>
        <fullName evidence="2">Uncharacterized protein</fullName>
    </submittedName>
</protein>
<dbReference type="RefSeq" id="WP_189445199.1">
    <property type="nucleotide sequence ID" value="NZ_BMZI01000006.1"/>
</dbReference>
<dbReference type="Proteomes" id="UP000646745">
    <property type="component" value="Unassembled WGS sequence"/>
</dbReference>
<feature type="region of interest" description="Disordered" evidence="1">
    <location>
        <begin position="17"/>
        <end position="39"/>
    </location>
</feature>
<evidence type="ECO:0000313" key="2">
    <source>
        <dbReference type="EMBL" id="GHB26510.1"/>
    </source>
</evidence>
<sequence length="113" mass="12373">MGLKKLLWNDNAREMFGTRAGHSDNAPRATVEPRGKDQARKLAKGSVAFTSALLFGTNESQGLLRTLAESAAVNSPTKGASHNDAPTEEIHFRYDRLDGPGYYTGNFKVFDQD</sequence>
<keyword evidence="3" id="KW-1185">Reference proteome</keyword>
<accession>A0ABQ3E8Z5</accession>
<comment type="caution">
    <text evidence="2">The sequence shown here is derived from an EMBL/GenBank/DDBJ whole genome shotgun (WGS) entry which is preliminary data.</text>
</comment>
<gene>
    <name evidence="2" type="ORF">GCM10009038_26450</name>
</gene>
<organism evidence="2 3">
    <name type="scientific">Salinicola rhizosphaerae</name>
    <dbReference type="NCBI Taxonomy" id="1443141"/>
    <lineage>
        <taxon>Bacteria</taxon>
        <taxon>Pseudomonadati</taxon>
        <taxon>Pseudomonadota</taxon>
        <taxon>Gammaproteobacteria</taxon>
        <taxon>Oceanospirillales</taxon>
        <taxon>Halomonadaceae</taxon>
        <taxon>Salinicola</taxon>
    </lineage>
</organism>
<evidence type="ECO:0000256" key="1">
    <source>
        <dbReference type="SAM" id="MobiDB-lite"/>
    </source>
</evidence>
<proteinExistence type="predicted"/>
<reference evidence="3" key="1">
    <citation type="journal article" date="2019" name="Int. J. Syst. Evol. Microbiol.">
        <title>The Global Catalogue of Microorganisms (GCM) 10K type strain sequencing project: providing services to taxonomists for standard genome sequencing and annotation.</title>
        <authorList>
            <consortium name="The Broad Institute Genomics Platform"/>
            <consortium name="The Broad Institute Genome Sequencing Center for Infectious Disease"/>
            <person name="Wu L."/>
            <person name="Ma J."/>
        </authorList>
    </citation>
    <scope>NUCLEOTIDE SEQUENCE [LARGE SCALE GENOMIC DNA]</scope>
    <source>
        <strain evidence="3">KCTC 32998</strain>
    </source>
</reference>
<evidence type="ECO:0000313" key="3">
    <source>
        <dbReference type="Proteomes" id="UP000646745"/>
    </source>
</evidence>